<dbReference type="PIRSF" id="PIRSF037226">
    <property type="entry name" value="Amidohydrolase_ACY1L2_prd"/>
    <property type="match status" value="1"/>
</dbReference>
<dbReference type="Gene3D" id="3.40.630.10">
    <property type="entry name" value="Zn peptidases"/>
    <property type="match status" value="1"/>
</dbReference>
<dbReference type="PANTHER" id="PTHR30575">
    <property type="entry name" value="PEPTIDASE M20"/>
    <property type="match status" value="1"/>
</dbReference>
<reference evidence="3" key="3">
    <citation type="submission" date="2023-05" db="EMBL/GenBank/DDBJ databases">
        <authorList>
            <person name="Smith C.H."/>
        </authorList>
    </citation>
    <scope>NUCLEOTIDE SEQUENCE</scope>
    <source>
        <strain evidence="3">CHS0354</strain>
        <tissue evidence="3">Mantle</tissue>
    </source>
</reference>
<keyword evidence="4" id="KW-1185">Reference proteome</keyword>
<dbReference type="InterPro" id="IPR017144">
    <property type="entry name" value="Xaa-Arg_dipeptidase"/>
</dbReference>
<dbReference type="Gene3D" id="3.30.70.360">
    <property type="match status" value="1"/>
</dbReference>
<dbReference type="SUPFAM" id="SSF55031">
    <property type="entry name" value="Bacterial exopeptidase dimerisation domain"/>
    <property type="match status" value="1"/>
</dbReference>
<comment type="caution">
    <text evidence="3">The sequence shown here is derived from an EMBL/GenBank/DDBJ whole genome shotgun (WGS) entry which is preliminary data.</text>
</comment>
<name>A0AAE0VJ45_9BIVA</name>
<dbReference type="EMBL" id="JAEAOA010002081">
    <property type="protein sequence ID" value="KAK3578762.1"/>
    <property type="molecule type" value="Genomic_DNA"/>
</dbReference>
<dbReference type="InterPro" id="IPR002933">
    <property type="entry name" value="Peptidase_M20"/>
</dbReference>
<dbReference type="InterPro" id="IPR011650">
    <property type="entry name" value="Peptidase_M20_dimer"/>
</dbReference>
<organism evidence="3 4">
    <name type="scientific">Potamilus streckersoni</name>
    <dbReference type="NCBI Taxonomy" id="2493646"/>
    <lineage>
        <taxon>Eukaryota</taxon>
        <taxon>Metazoa</taxon>
        <taxon>Spiralia</taxon>
        <taxon>Lophotrochozoa</taxon>
        <taxon>Mollusca</taxon>
        <taxon>Bivalvia</taxon>
        <taxon>Autobranchia</taxon>
        <taxon>Heteroconchia</taxon>
        <taxon>Palaeoheterodonta</taxon>
        <taxon>Unionida</taxon>
        <taxon>Unionoidea</taxon>
        <taxon>Unionidae</taxon>
        <taxon>Ambleminae</taxon>
        <taxon>Lampsilini</taxon>
        <taxon>Potamilus</taxon>
    </lineage>
</organism>
<dbReference type="GO" id="GO:0016805">
    <property type="term" value="F:dipeptidase activity"/>
    <property type="evidence" value="ECO:0007669"/>
    <property type="project" value="InterPro"/>
</dbReference>
<dbReference type="InterPro" id="IPR036264">
    <property type="entry name" value="Bact_exopeptidase_dim_dom"/>
</dbReference>
<feature type="domain" description="Peptidase M20 dimerisation" evidence="2">
    <location>
        <begin position="174"/>
        <end position="265"/>
    </location>
</feature>
<evidence type="ECO:0000256" key="1">
    <source>
        <dbReference type="PIRNR" id="PIRNR037226"/>
    </source>
</evidence>
<dbReference type="NCBIfam" id="TIGR01891">
    <property type="entry name" value="amidohydrolases"/>
    <property type="match status" value="1"/>
</dbReference>
<accession>A0AAE0VJ45</accession>
<reference evidence="3" key="1">
    <citation type="journal article" date="2021" name="Genome Biol. Evol.">
        <title>A High-Quality Reference Genome for a Parasitic Bivalve with Doubly Uniparental Inheritance (Bivalvia: Unionida).</title>
        <authorList>
            <person name="Smith C.H."/>
        </authorList>
    </citation>
    <scope>NUCLEOTIDE SEQUENCE</scope>
    <source>
        <strain evidence="3">CHS0354</strain>
    </source>
</reference>
<dbReference type="Proteomes" id="UP001195483">
    <property type="component" value="Unassembled WGS sequence"/>
</dbReference>
<sequence length="397" mass="42957">MEDLKAVACAEIERMSGDLVILSNEIWKHPELGMEETKAHKYIAELLEKSGMQVERSFKLKTAFRAEYGSADAGPNIAVMCEYDALPEIGHACGHNLIAEVGVAAGLGIMAAIKASTKAIGKVTILGTPAEEGFGGKIDLINLGAFDDVDVAMMAHPFPSSDPTPVMLARETLVVTFHGRSSRAAAYPWEGVNALDAAVLCYQNMACLRQQIKPTWRTHAIFKKGGTKVNIIPEEAVLEVAVRAPTDAEYKQLRHKVVACFEAAAMATGCSMKYQTFEKPYSALVSNGILFRLYESNLASIHKDDGPSFRSGIYGSTDMGNVSRIVPSIHPHFYIGGVAVNHTRDFTTDAGAERAQPYTLAQANALAMTAVDLLLNPDLVQKAKAELQETLKREPSS</sequence>
<dbReference type="Pfam" id="PF07687">
    <property type="entry name" value="M20_dimer"/>
    <property type="match status" value="1"/>
</dbReference>
<dbReference type="AlphaFoldDB" id="A0AAE0VJ45"/>
<dbReference type="InterPro" id="IPR052030">
    <property type="entry name" value="Peptidase_M20/M20A_hydrolases"/>
</dbReference>
<comment type="similarity">
    <text evidence="1">Belongs to the peptidase M20A family.</text>
</comment>
<evidence type="ECO:0000313" key="3">
    <source>
        <dbReference type="EMBL" id="KAK3578762.1"/>
    </source>
</evidence>
<gene>
    <name evidence="3" type="ORF">CHS0354_035666</name>
</gene>
<evidence type="ECO:0000259" key="2">
    <source>
        <dbReference type="Pfam" id="PF07687"/>
    </source>
</evidence>
<reference evidence="3" key="2">
    <citation type="journal article" date="2021" name="Genome Biol. Evol.">
        <title>Developing a high-quality reference genome for a parasitic bivalve with doubly uniparental inheritance (Bivalvia: Unionida).</title>
        <authorList>
            <person name="Smith C.H."/>
        </authorList>
    </citation>
    <scope>NUCLEOTIDE SEQUENCE</scope>
    <source>
        <strain evidence="3">CHS0354</strain>
        <tissue evidence="3">Mantle</tissue>
    </source>
</reference>
<dbReference type="CDD" id="cd05672">
    <property type="entry name" value="M20_ACY1L2-like"/>
    <property type="match status" value="1"/>
</dbReference>
<dbReference type="SUPFAM" id="SSF53187">
    <property type="entry name" value="Zn-dependent exopeptidases"/>
    <property type="match status" value="1"/>
</dbReference>
<dbReference type="PANTHER" id="PTHR30575:SF0">
    <property type="entry name" value="XAA-ARG DIPEPTIDASE"/>
    <property type="match status" value="1"/>
</dbReference>
<dbReference type="InterPro" id="IPR017439">
    <property type="entry name" value="Amidohydrolase"/>
</dbReference>
<proteinExistence type="inferred from homology"/>
<dbReference type="FunFam" id="3.30.70.360:FF:000004">
    <property type="entry name" value="Peptidase M20 domain-containing protein 2"/>
    <property type="match status" value="1"/>
</dbReference>
<protein>
    <recommendedName>
        <fullName evidence="1">Peptidase M20 domain-containing protein 2</fullName>
    </recommendedName>
</protein>
<evidence type="ECO:0000313" key="4">
    <source>
        <dbReference type="Proteomes" id="UP001195483"/>
    </source>
</evidence>
<dbReference type="Pfam" id="PF01546">
    <property type="entry name" value="Peptidase_M20"/>
    <property type="match status" value="1"/>
</dbReference>